<dbReference type="Gramene" id="Pp3c7_26830V3.3">
    <property type="protein sequence ID" value="PAC:32925339.CDS.1"/>
    <property type="gene ID" value="Pp3c7_26830"/>
</dbReference>
<evidence type="ECO:0000313" key="1">
    <source>
        <dbReference type="EnsemblPlants" id="PAC:32925339.CDS.1"/>
    </source>
</evidence>
<evidence type="ECO:0000313" key="2">
    <source>
        <dbReference type="Proteomes" id="UP000006727"/>
    </source>
</evidence>
<dbReference type="EMBL" id="ABEU02000007">
    <property type="status" value="NOT_ANNOTATED_CDS"/>
    <property type="molecule type" value="Genomic_DNA"/>
</dbReference>
<dbReference type="EnsemblPlants" id="Pp3c7_26830V3.3">
    <property type="protein sequence ID" value="PAC:32925339.CDS.1"/>
    <property type="gene ID" value="Pp3c7_26830"/>
</dbReference>
<reference evidence="1 2" key="2">
    <citation type="journal article" date="2018" name="Plant J.">
        <title>The Physcomitrella patens chromosome-scale assembly reveals moss genome structure and evolution.</title>
        <authorList>
            <person name="Lang D."/>
            <person name="Ullrich K.K."/>
            <person name="Murat F."/>
            <person name="Fuchs J."/>
            <person name="Jenkins J."/>
            <person name="Haas F.B."/>
            <person name="Piednoel M."/>
            <person name="Gundlach H."/>
            <person name="Van Bel M."/>
            <person name="Meyberg R."/>
            <person name="Vives C."/>
            <person name="Morata J."/>
            <person name="Symeonidi A."/>
            <person name="Hiss M."/>
            <person name="Muchero W."/>
            <person name="Kamisugi Y."/>
            <person name="Saleh O."/>
            <person name="Blanc G."/>
            <person name="Decker E.L."/>
            <person name="van Gessel N."/>
            <person name="Grimwood J."/>
            <person name="Hayes R.D."/>
            <person name="Graham S.W."/>
            <person name="Gunter L.E."/>
            <person name="McDaniel S.F."/>
            <person name="Hoernstein S.N.W."/>
            <person name="Larsson A."/>
            <person name="Li F.W."/>
            <person name="Perroud P.F."/>
            <person name="Phillips J."/>
            <person name="Ranjan P."/>
            <person name="Rokshar D.S."/>
            <person name="Rothfels C.J."/>
            <person name="Schneider L."/>
            <person name="Shu S."/>
            <person name="Stevenson D.W."/>
            <person name="Thummler F."/>
            <person name="Tillich M."/>
            <person name="Villarreal Aguilar J.C."/>
            <person name="Widiez T."/>
            <person name="Wong G.K."/>
            <person name="Wymore A."/>
            <person name="Zhang Y."/>
            <person name="Zimmer A.D."/>
            <person name="Quatrano R.S."/>
            <person name="Mayer K.F.X."/>
            <person name="Goodstein D."/>
            <person name="Casacuberta J.M."/>
            <person name="Vandepoele K."/>
            <person name="Reski R."/>
            <person name="Cuming A.C."/>
            <person name="Tuskan G.A."/>
            <person name="Maumus F."/>
            <person name="Salse J."/>
            <person name="Schmutz J."/>
            <person name="Rensing S.A."/>
        </authorList>
    </citation>
    <scope>NUCLEOTIDE SEQUENCE [LARGE SCALE GENOMIC DNA]</scope>
    <source>
        <strain evidence="1 2">cv. Gransden 2004</strain>
    </source>
</reference>
<reference evidence="1 2" key="1">
    <citation type="journal article" date="2008" name="Science">
        <title>The Physcomitrella genome reveals evolutionary insights into the conquest of land by plants.</title>
        <authorList>
            <person name="Rensing S."/>
            <person name="Lang D."/>
            <person name="Zimmer A."/>
            <person name="Terry A."/>
            <person name="Salamov A."/>
            <person name="Shapiro H."/>
            <person name="Nishiyama T."/>
            <person name="Perroud P.-F."/>
            <person name="Lindquist E."/>
            <person name="Kamisugi Y."/>
            <person name="Tanahashi T."/>
            <person name="Sakakibara K."/>
            <person name="Fujita T."/>
            <person name="Oishi K."/>
            <person name="Shin-I T."/>
            <person name="Kuroki Y."/>
            <person name="Toyoda A."/>
            <person name="Suzuki Y."/>
            <person name="Hashimoto A."/>
            <person name="Yamaguchi K."/>
            <person name="Sugano A."/>
            <person name="Kohara Y."/>
            <person name="Fujiyama A."/>
            <person name="Anterola A."/>
            <person name="Aoki S."/>
            <person name="Ashton N."/>
            <person name="Barbazuk W.B."/>
            <person name="Barker E."/>
            <person name="Bennetzen J."/>
            <person name="Bezanilla M."/>
            <person name="Blankenship R."/>
            <person name="Cho S.H."/>
            <person name="Dutcher S."/>
            <person name="Estelle M."/>
            <person name="Fawcett J.A."/>
            <person name="Gundlach H."/>
            <person name="Hanada K."/>
            <person name="Heyl A."/>
            <person name="Hicks K.A."/>
            <person name="Hugh J."/>
            <person name="Lohr M."/>
            <person name="Mayer K."/>
            <person name="Melkozernov A."/>
            <person name="Murata T."/>
            <person name="Nelson D."/>
            <person name="Pils B."/>
            <person name="Prigge M."/>
            <person name="Reiss B."/>
            <person name="Renner T."/>
            <person name="Rombauts S."/>
            <person name="Rushton P."/>
            <person name="Sanderfoot A."/>
            <person name="Schween G."/>
            <person name="Shiu S.-H."/>
            <person name="Stueber K."/>
            <person name="Theodoulou F.L."/>
            <person name="Tu H."/>
            <person name="Van de Peer Y."/>
            <person name="Verrier P.J."/>
            <person name="Waters E."/>
            <person name="Wood A."/>
            <person name="Yang L."/>
            <person name="Cove D."/>
            <person name="Cuming A."/>
            <person name="Hasebe M."/>
            <person name="Lucas S."/>
            <person name="Mishler D.B."/>
            <person name="Reski R."/>
            <person name="Grigoriev I."/>
            <person name="Quatrano R.S."/>
            <person name="Boore J.L."/>
        </authorList>
    </citation>
    <scope>NUCLEOTIDE SEQUENCE [LARGE SCALE GENOMIC DNA]</scope>
    <source>
        <strain evidence="1 2">cv. Gransden 2004</strain>
    </source>
</reference>
<reference evidence="1" key="3">
    <citation type="submission" date="2020-12" db="UniProtKB">
        <authorList>
            <consortium name="EnsemblPlants"/>
        </authorList>
    </citation>
    <scope>IDENTIFICATION</scope>
</reference>
<accession>A0A7I4ESU7</accession>
<protein>
    <submittedName>
        <fullName evidence="1">Uncharacterized protein</fullName>
    </submittedName>
</protein>
<organism evidence="1 2">
    <name type="scientific">Physcomitrium patens</name>
    <name type="common">Spreading-leaved earth moss</name>
    <name type="synonym">Physcomitrella patens</name>
    <dbReference type="NCBI Taxonomy" id="3218"/>
    <lineage>
        <taxon>Eukaryota</taxon>
        <taxon>Viridiplantae</taxon>
        <taxon>Streptophyta</taxon>
        <taxon>Embryophyta</taxon>
        <taxon>Bryophyta</taxon>
        <taxon>Bryophytina</taxon>
        <taxon>Bryopsida</taxon>
        <taxon>Funariidae</taxon>
        <taxon>Funariales</taxon>
        <taxon>Funariaceae</taxon>
        <taxon>Physcomitrium</taxon>
    </lineage>
</organism>
<keyword evidence="2" id="KW-1185">Reference proteome</keyword>
<dbReference type="Proteomes" id="UP000006727">
    <property type="component" value="Chromosome 7"/>
</dbReference>
<dbReference type="AlphaFoldDB" id="A0A7I4ESU7"/>
<proteinExistence type="predicted"/>
<name>A0A7I4ESU7_PHYPA</name>
<sequence length="99" mass="11014">MVRKPGASEAWQFDRSKPRMEAVAVKLLPSMVVAWLVRKLNCKSDTFFNPGCEEFTTTYIVCGTLFAGQSQAENLSNKEISTLLPIYSSSSLLFLMQGT</sequence>